<reference evidence="1" key="1">
    <citation type="journal article" date="2015" name="Nature">
        <title>Complex archaea that bridge the gap between prokaryotes and eukaryotes.</title>
        <authorList>
            <person name="Spang A."/>
            <person name="Saw J.H."/>
            <person name="Jorgensen S.L."/>
            <person name="Zaremba-Niedzwiedzka K."/>
            <person name="Martijn J."/>
            <person name="Lind A.E."/>
            <person name="van Eijk R."/>
            <person name="Schleper C."/>
            <person name="Guy L."/>
            <person name="Ettema T.J."/>
        </authorList>
    </citation>
    <scope>NUCLEOTIDE SEQUENCE</scope>
</reference>
<proteinExistence type="predicted"/>
<feature type="non-terminal residue" evidence="1">
    <location>
        <position position="1"/>
    </location>
</feature>
<evidence type="ECO:0000313" key="1">
    <source>
        <dbReference type="EMBL" id="KKL25522.1"/>
    </source>
</evidence>
<gene>
    <name evidence="1" type="ORF">LCGC14_2404470</name>
</gene>
<accession>A0A0F9CGE8</accession>
<dbReference type="EMBL" id="LAZR01036184">
    <property type="protein sequence ID" value="KKL25522.1"/>
    <property type="molecule type" value="Genomic_DNA"/>
</dbReference>
<sequence>AYKRVDIGFSKVLKREYSTLKEGNPFRRFKSIWISAEIFNLLDVKNTVSYRWIKTVSSQSGVPGAFAVPNYLTGRRFNLKLTANF</sequence>
<organism evidence="1">
    <name type="scientific">marine sediment metagenome</name>
    <dbReference type="NCBI Taxonomy" id="412755"/>
    <lineage>
        <taxon>unclassified sequences</taxon>
        <taxon>metagenomes</taxon>
        <taxon>ecological metagenomes</taxon>
    </lineage>
</organism>
<name>A0A0F9CGE8_9ZZZZ</name>
<evidence type="ECO:0008006" key="2">
    <source>
        <dbReference type="Google" id="ProtNLM"/>
    </source>
</evidence>
<dbReference type="AlphaFoldDB" id="A0A0F9CGE8"/>
<protein>
    <recommendedName>
        <fullName evidence="2">TonB-dependent receptor-like beta-barrel domain-containing protein</fullName>
    </recommendedName>
</protein>
<comment type="caution">
    <text evidence="1">The sequence shown here is derived from an EMBL/GenBank/DDBJ whole genome shotgun (WGS) entry which is preliminary data.</text>
</comment>